<dbReference type="Pfam" id="PF12776">
    <property type="entry name" value="Myb_DNA-bind_3"/>
    <property type="match status" value="1"/>
</dbReference>
<comment type="caution">
    <text evidence="2">The sequence shown here is derived from an EMBL/GenBank/DDBJ whole genome shotgun (WGS) entry which is preliminary data.</text>
</comment>
<dbReference type="EMBL" id="AJIL01000017">
    <property type="protein sequence ID" value="KNF03414.1"/>
    <property type="molecule type" value="Genomic_DNA"/>
</dbReference>
<keyword evidence="3" id="KW-1185">Reference proteome</keyword>
<reference evidence="3" key="1">
    <citation type="submission" date="2014-03" db="EMBL/GenBank/DDBJ databases">
        <title>The Genome Sequence of Puccinia striiformis f. sp. tritici PST-78.</title>
        <authorList>
            <consortium name="The Broad Institute Genome Sequencing Platform"/>
            <person name="Cuomo C."/>
            <person name="Hulbert S."/>
            <person name="Chen X."/>
            <person name="Walker B."/>
            <person name="Young S.K."/>
            <person name="Zeng Q."/>
            <person name="Gargeya S."/>
            <person name="Fitzgerald M."/>
            <person name="Haas B."/>
            <person name="Abouelleil A."/>
            <person name="Alvarado L."/>
            <person name="Arachchi H.M."/>
            <person name="Berlin A.M."/>
            <person name="Chapman S.B."/>
            <person name="Goldberg J."/>
            <person name="Griggs A."/>
            <person name="Gujja S."/>
            <person name="Hansen M."/>
            <person name="Howarth C."/>
            <person name="Imamovic A."/>
            <person name="Larimer J."/>
            <person name="McCowan C."/>
            <person name="Montmayeur A."/>
            <person name="Murphy C."/>
            <person name="Neiman D."/>
            <person name="Pearson M."/>
            <person name="Priest M."/>
            <person name="Roberts A."/>
            <person name="Saif S."/>
            <person name="Shea T."/>
            <person name="Sisk P."/>
            <person name="Sykes S."/>
            <person name="Wortman J."/>
            <person name="Nusbaum C."/>
            <person name="Birren B."/>
        </authorList>
    </citation>
    <scope>NUCLEOTIDE SEQUENCE [LARGE SCALE GENOMIC DNA]</scope>
    <source>
        <strain evidence="3">race PST-78</strain>
    </source>
</reference>
<evidence type="ECO:0000313" key="3">
    <source>
        <dbReference type="Proteomes" id="UP000054564"/>
    </source>
</evidence>
<dbReference type="InterPro" id="IPR024752">
    <property type="entry name" value="Myb/SANT-like_dom"/>
</dbReference>
<proteinExistence type="predicted"/>
<feature type="domain" description="Myb/SANT-like" evidence="1">
    <location>
        <begin position="4"/>
        <end position="55"/>
    </location>
</feature>
<dbReference type="PANTHER" id="PTHR47072">
    <property type="match status" value="1"/>
</dbReference>
<evidence type="ECO:0000259" key="1">
    <source>
        <dbReference type="Pfam" id="PF12776"/>
    </source>
</evidence>
<dbReference type="PANTHER" id="PTHR47072:SF4">
    <property type="entry name" value="MYB_SANT-LIKE DOMAIN-CONTAINING PROTEIN"/>
    <property type="match status" value="1"/>
</dbReference>
<name>A0A0L0VVT6_9BASI</name>
<dbReference type="AlphaFoldDB" id="A0A0L0VVT6"/>
<accession>A0A0L0VVT6</accession>
<gene>
    <name evidence="2" type="ORF">PSTG_03354</name>
</gene>
<dbReference type="STRING" id="1165861.A0A0L0VVT6"/>
<dbReference type="Proteomes" id="UP000054564">
    <property type="component" value="Unassembled WGS sequence"/>
</dbReference>
<protein>
    <recommendedName>
        <fullName evidence="1">Myb/SANT-like domain-containing protein</fullName>
    </recommendedName>
</protein>
<dbReference type="OrthoDB" id="76215at2759"/>
<sequence length="245" mass="27343">MLAKHKFAPTATQIKNQKAFLRRTFMDLKFLRDQSGFGWDEDRSIVTADDTVWTELLEAHPRREFAKLKDKPFLVYDLAYSVFNGKAASGDLAEQEVFPATTDAVKLSAAAKRKAAQLDTSDSDIEVDPISSVQTSTTNTTKRKADGLVGAFNMIATAISHSRQPNDVKPPMDSNLPVTNNVIPVSERALDLCAERFSGKVSDDSYADFISVLENEQKARTFLVISRNINDRVVLKWLENQAQKQ</sequence>
<organism evidence="2 3">
    <name type="scientific">Puccinia striiformis f. sp. tritici PST-78</name>
    <dbReference type="NCBI Taxonomy" id="1165861"/>
    <lineage>
        <taxon>Eukaryota</taxon>
        <taxon>Fungi</taxon>
        <taxon>Dikarya</taxon>
        <taxon>Basidiomycota</taxon>
        <taxon>Pucciniomycotina</taxon>
        <taxon>Pucciniomycetes</taxon>
        <taxon>Pucciniales</taxon>
        <taxon>Pucciniaceae</taxon>
        <taxon>Puccinia</taxon>
    </lineage>
</organism>
<evidence type="ECO:0000313" key="2">
    <source>
        <dbReference type="EMBL" id="KNF03414.1"/>
    </source>
</evidence>